<keyword evidence="2 3" id="KW-0378">Hydrolase</keyword>
<protein>
    <recommendedName>
        <fullName evidence="3">Carboxylic ester hydrolase</fullName>
        <ecNumber evidence="3">3.1.1.-</ecNumber>
    </recommendedName>
</protein>
<dbReference type="Proteomes" id="UP001252243">
    <property type="component" value="Unassembled WGS sequence"/>
</dbReference>
<dbReference type="Gene3D" id="3.40.50.1820">
    <property type="entry name" value="alpha/beta hydrolase"/>
    <property type="match status" value="1"/>
</dbReference>
<dbReference type="PANTHER" id="PTHR43142">
    <property type="entry name" value="CARBOXYLIC ESTER HYDROLASE"/>
    <property type="match status" value="1"/>
</dbReference>
<dbReference type="InterPro" id="IPR029058">
    <property type="entry name" value="AB_hydrolase_fold"/>
</dbReference>
<accession>A0ABU1UDS4</accession>
<organism evidence="5 6">
    <name type="scientific">Arthrobacter ginsengisoli</name>
    <dbReference type="NCBI Taxonomy" id="1356565"/>
    <lineage>
        <taxon>Bacteria</taxon>
        <taxon>Bacillati</taxon>
        <taxon>Actinomycetota</taxon>
        <taxon>Actinomycetes</taxon>
        <taxon>Micrococcales</taxon>
        <taxon>Micrococcaceae</taxon>
        <taxon>Arthrobacter</taxon>
    </lineage>
</organism>
<comment type="similarity">
    <text evidence="1 3">Belongs to the type-B carboxylesterase/lipase family.</text>
</comment>
<reference evidence="5 6" key="1">
    <citation type="submission" date="2023-07" db="EMBL/GenBank/DDBJ databases">
        <title>Sorghum-associated microbial communities from plants grown in Nebraska, USA.</title>
        <authorList>
            <person name="Schachtman D."/>
        </authorList>
    </citation>
    <scope>NUCLEOTIDE SEQUENCE [LARGE SCALE GENOMIC DNA]</scope>
    <source>
        <strain evidence="5 6">BE167</strain>
    </source>
</reference>
<evidence type="ECO:0000313" key="6">
    <source>
        <dbReference type="Proteomes" id="UP001252243"/>
    </source>
</evidence>
<evidence type="ECO:0000256" key="2">
    <source>
        <dbReference type="ARBA" id="ARBA00022801"/>
    </source>
</evidence>
<evidence type="ECO:0000256" key="3">
    <source>
        <dbReference type="RuleBase" id="RU361235"/>
    </source>
</evidence>
<dbReference type="PANTHER" id="PTHR43142:SF3">
    <property type="entry name" value="PUTATIVE (AFU_ORTHOLOGUE AFUA_3G09070)-RELATED"/>
    <property type="match status" value="1"/>
</dbReference>
<comment type="caution">
    <text evidence="5">The sequence shown here is derived from an EMBL/GenBank/DDBJ whole genome shotgun (WGS) entry which is preliminary data.</text>
</comment>
<feature type="domain" description="Carboxylesterase type B" evidence="4">
    <location>
        <begin position="15"/>
        <end position="156"/>
    </location>
</feature>
<evidence type="ECO:0000259" key="4">
    <source>
        <dbReference type="Pfam" id="PF00135"/>
    </source>
</evidence>
<proteinExistence type="inferred from homology"/>
<dbReference type="PROSITE" id="PS00122">
    <property type="entry name" value="CARBOXYLESTERASE_B_1"/>
    <property type="match status" value="1"/>
</dbReference>
<dbReference type="Pfam" id="PF00135">
    <property type="entry name" value="COesterase"/>
    <property type="match status" value="1"/>
</dbReference>
<dbReference type="GO" id="GO:0016787">
    <property type="term" value="F:hydrolase activity"/>
    <property type="evidence" value="ECO:0007669"/>
    <property type="project" value="UniProtKB-KW"/>
</dbReference>
<dbReference type="RefSeq" id="WP_310057780.1">
    <property type="nucleotide sequence ID" value="NZ_JAVDVQ010000010.1"/>
</dbReference>
<sequence>MLDSLLGPALGELVQQEDAFTLRVQAPTGADGLPVVFFIPGGGFTTGSGESRWYESPTFVHDARIVLVTVNYRLGVSGHFGPLGDPAESTKPVRDLQAALEWVRENISSFGGDPGRITIAGDSAGAWYAYALSTDPRMRGLAARTLLISMPRLAPLPVDIWLRHRAAVIDAVGSETSLLTAPVGALLAAQGRARAGLQAFPYMPAESQETPSDLARYASSAQRIHTDAVLLITTAEESAGFLRNQPRADYSKADVERFIERTFTDPASVAAFLQADDDPDAYLCMVRAATLAQFRTSALEIATNAPVSAQVVRLDHRSKLEAAYAPHCFVLPFIFGDVAQWRDSPMLDGASMSESARVTVAMRKLVTDFVYRGVTTSDRFDPLTPQTLSLDADGIRLEPALEAGLGVRETDSK</sequence>
<keyword evidence="6" id="KW-1185">Reference proteome</keyword>
<dbReference type="InterPro" id="IPR019826">
    <property type="entry name" value="Carboxylesterase_B_AS"/>
</dbReference>
<evidence type="ECO:0000313" key="5">
    <source>
        <dbReference type="EMBL" id="MDR7083303.1"/>
    </source>
</evidence>
<dbReference type="EMBL" id="JAVDVQ010000010">
    <property type="protein sequence ID" value="MDR7083303.1"/>
    <property type="molecule type" value="Genomic_DNA"/>
</dbReference>
<dbReference type="EC" id="3.1.1.-" evidence="3"/>
<name>A0ABU1UDS4_9MICC</name>
<dbReference type="InterPro" id="IPR002018">
    <property type="entry name" value="CarbesteraseB"/>
</dbReference>
<dbReference type="SUPFAM" id="SSF53474">
    <property type="entry name" value="alpha/beta-Hydrolases"/>
    <property type="match status" value="1"/>
</dbReference>
<gene>
    <name evidence="5" type="ORF">J2X01_002597</name>
</gene>
<evidence type="ECO:0000256" key="1">
    <source>
        <dbReference type="ARBA" id="ARBA00005964"/>
    </source>
</evidence>